<proteinExistence type="predicted"/>
<accession>A0A0V1HCJ8</accession>
<dbReference type="OrthoDB" id="6380630at2759"/>
<sequence>MKQKRGAFDFRSDGSVYIVKWNDSAIVNITSYFMTHSPLRNTERRVNGQRLEVPMLKIV</sequence>
<gene>
    <name evidence="1" type="ORF">T11_12130</name>
</gene>
<reference evidence="1 2" key="1">
    <citation type="submission" date="2015-01" db="EMBL/GenBank/DDBJ databases">
        <title>Evolution of Trichinella species and genotypes.</title>
        <authorList>
            <person name="Korhonen P.K."/>
            <person name="Edoardo P."/>
            <person name="Giuseppe L.R."/>
            <person name="Gasser R.B."/>
        </authorList>
    </citation>
    <scope>NUCLEOTIDE SEQUENCE [LARGE SCALE GENOMIC DNA]</scope>
    <source>
        <strain evidence="1">ISS1029</strain>
    </source>
</reference>
<evidence type="ECO:0008006" key="3">
    <source>
        <dbReference type="Google" id="ProtNLM"/>
    </source>
</evidence>
<evidence type="ECO:0000313" key="2">
    <source>
        <dbReference type="Proteomes" id="UP000055024"/>
    </source>
</evidence>
<name>A0A0V1HCJ8_9BILA</name>
<protein>
    <recommendedName>
        <fullName evidence="3">PiggyBac transposable element-derived protein 3</fullName>
    </recommendedName>
</protein>
<dbReference type="AlphaFoldDB" id="A0A0V1HCJ8"/>
<organism evidence="1 2">
    <name type="scientific">Trichinella zimbabwensis</name>
    <dbReference type="NCBI Taxonomy" id="268475"/>
    <lineage>
        <taxon>Eukaryota</taxon>
        <taxon>Metazoa</taxon>
        <taxon>Ecdysozoa</taxon>
        <taxon>Nematoda</taxon>
        <taxon>Enoplea</taxon>
        <taxon>Dorylaimia</taxon>
        <taxon>Trichinellida</taxon>
        <taxon>Trichinellidae</taxon>
        <taxon>Trichinella</taxon>
    </lineage>
</organism>
<comment type="caution">
    <text evidence="1">The sequence shown here is derived from an EMBL/GenBank/DDBJ whole genome shotgun (WGS) entry which is preliminary data.</text>
</comment>
<dbReference type="EMBL" id="JYDP01000085">
    <property type="protein sequence ID" value="KRZ08520.1"/>
    <property type="molecule type" value="Genomic_DNA"/>
</dbReference>
<dbReference type="STRING" id="268475.A0A0V1HCJ8"/>
<keyword evidence="2" id="KW-1185">Reference proteome</keyword>
<evidence type="ECO:0000313" key="1">
    <source>
        <dbReference type="EMBL" id="KRZ08520.1"/>
    </source>
</evidence>
<dbReference type="Proteomes" id="UP000055024">
    <property type="component" value="Unassembled WGS sequence"/>
</dbReference>